<evidence type="ECO:0000313" key="3">
    <source>
        <dbReference type="Proteomes" id="UP000252585"/>
    </source>
</evidence>
<keyword evidence="1" id="KW-0472">Membrane</keyword>
<dbReference type="AlphaFoldDB" id="A0A368X581"/>
<keyword evidence="3" id="KW-1185">Reference proteome</keyword>
<keyword evidence="1" id="KW-1133">Transmembrane helix</keyword>
<protein>
    <submittedName>
        <fullName evidence="2">Uncharacterized protein</fullName>
    </submittedName>
</protein>
<proteinExistence type="predicted"/>
<feature type="transmembrane region" description="Helical" evidence="1">
    <location>
        <begin position="41"/>
        <end position="64"/>
    </location>
</feature>
<sequence length="72" mass="8510">MIKIELDYVYGGNLLKKIIIGIAILLGLWLILNLANINTSYVIPTLIEWSTKFILPWIFLYWFVRLVKTREK</sequence>
<feature type="transmembrane region" description="Helical" evidence="1">
    <location>
        <begin position="18"/>
        <end position="35"/>
    </location>
</feature>
<evidence type="ECO:0000313" key="2">
    <source>
        <dbReference type="EMBL" id="RCW62148.1"/>
    </source>
</evidence>
<evidence type="ECO:0000256" key="1">
    <source>
        <dbReference type="SAM" id="Phobius"/>
    </source>
</evidence>
<dbReference type="EMBL" id="QPJJ01000032">
    <property type="protein sequence ID" value="RCW62148.1"/>
    <property type="molecule type" value="Genomic_DNA"/>
</dbReference>
<organism evidence="2 3">
    <name type="scientific">Saliterribacillus persicus</name>
    <dbReference type="NCBI Taxonomy" id="930114"/>
    <lineage>
        <taxon>Bacteria</taxon>
        <taxon>Bacillati</taxon>
        <taxon>Bacillota</taxon>
        <taxon>Bacilli</taxon>
        <taxon>Bacillales</taxon>
        <taxon>Bacillaceae</taxon>
        <taxon>Saliterribacillus</taxon>
    </lineage>
</organism>
<comment type="caution">
    <text evidence="2">The sequence shown here is derived from an EMBL/GenBank/DDBJ whole genome shotgun (WGS) entry which is preliminary data.</text>
</comment>
<keyword evidence="1" id="KW-0812">Transmembrane</keyword>
<reference evidence="2 3" key="1">
    <citation type="submission" date="2018-07" db="EMBL/GenBank/DDBJ databases">
        <title>Genomic Encyclopedia of Type Strains, Phase IV (KMG-IV): sequencing the most valuable type-strain genomes for metagenomic binning, comparative biology and taxonomic classification.</title>
        <authorList>
            <person name="Goeker M."/>
        </authorList>
    </citation>
    <scope>NUCLEOTIDE SEQUENCE [LARGE SCALE GENOMIC DNA]</scope>
    <source>
        <strain evidence="2 3">DSM 27696</strain>
    </source>
</reference>
<dbReference type="Proteomes" id="UP000252585">
    <property type="component" value="Unassembled WGS sequence"/>
</dbReference>
<accession>A0A368X581</accession>
<dbReference type="OrthoDB" id="2637224at2"/>
<name>A0A368X581_9BACI</name>
<gene>
    <name evidence="2" type="ORF">DFR57_1323</name>
</gene>